<evidence type="ECO:0000313" key="7">
    <source>
        <dbReference type="EMBL" id="KRL30687.1"/>
    </source>
</evidence>
<dbReference type="PATRIC" id="fig|1122151.5.peg.99"/>
<reference evidence="7 8" key="1">
    <citation type="journal article" date="2015" name="Genome Announc.">
        <title>Expanding the biotechnology potential of lactobacilli through comparative genomics of 213 strains and associated genera.</title>
        <authorList>
            <person name="Sun Z."/>
            <person name="Harris H.M."/>
            <person name="McCann A."/>
            <person name="Guo C."/>
            <person name="Argimon S."/>
            <person name="Zhang W."/>
            <person name="Yang X."/>
            <person name="Jeffery I.B."/>
            <person name="Cooney J.C."/>
            <person name="Kagawa T.F."/>
            <person name="Liu W."/>
            <person name="Song Y."/>
            <person name="Salvetti E."/>
            <person name="Wrobel A."/>
            <person name="Rasinkangas P."/>
            <person name="Parkhill J."/>
            <person name="Rea M.C."/>
            <person name="O'Sullivan O."/>
            <person name="Ritari J."/>
            <person name="Douillard F.P."/>
            <person name="Paul Ross R."/>
            <person name="Yang R."/>
            <person name="Briner A.E."/>
            <person name="Felis G.E."/>
            <person name="de Vos W.M."/>
            <person name="Barrangou R."/>
            <person name="Klaenhammer T.R."/>
            <person name="Caufield P.W."/>
            <person name="Cui Y."/>
            <person name="Zhang H."/>
            <person name="O'Toole P.W."/>
        </authorList>
    </citation>
    <scope>NUCLEOTIDE SEQUENCE [LARGE SCALE GENOMIC DNA]</scope>
    <source>
        <strain evidence="7 8">DSM 13238</strain>
    </source>
</reference>
<dbReference type="GO" id="GO:0016052">
    <property type="term" value="P:carbohydrate catabolic process"/>
    <property type="evidence" value="ECO:0007669"/>
    <property type="project" value="TreeGrafter"/>
</dbReference>
<keyword evidence="2 6" id="KW-0378">Hydrolase</keyword>
<accession>A0A0R1PEU6</accession>
<keyword evidence="8" id="KW-1185">Reference proteome</keyword>
<evidence type="ECO:0000313" key="8">
    <source>
        <dbReference type="Proteomes" id="UP000051908"/>
    </source>
</evidence>
<name>A0A0R1PEU6_9LACO</name>
<feature type="active site" description="Nucleophile" evidence="4">
    <location>
        <position position="379"/>
    </location>
</feature>
<dbReference type="PROSITE" id="PS00572">
    <property type="entry name" value="GLYCOSYL_HYDROL_F1_1"/>
    <property type="match status" value="1"/>
</dbReference>
<gene>
    <name evidence="7" type="ORF">FD33_GL000097</name>
</gene>
<dbReference type="PRINTS" id="PR00131">
    <property type="entry name" value="GLHYDRLASE1"/>
</dbReference>
<dbReference type="PANTHER" id="PTHR10353:SF136">
    <property type="entry name" value="ARYL-PHOSPHO-BETA-D-GLUCOSIDASE BGLC"/>
    <property type="match status" value="1"/>
</dbReference>
<dbReference type="InterPro" id="IPR001360">
    <property type="entry name" value="Glyco_hydro_1"/>
</dbReference>
<evidence type="ECO:0000256" key="1">
    <source>
        <dbReference type="ARBA" id="ARBA00010838"/>
    </source>
</evidence>
<comment type="caution">
    <text evidence="7">The sequence shown here is derived from an EMBL/GenBank/DDBJ whole genome shotgun (WGS) entry which is preliminary data.</text>
</comment>
<evidence type="ECO:0000256" key="6">
    <source>
        <dbReference type="RuleBase" id="RU004468"/>
    </source>
</evidence>
<dbReference type="SUPFAM" id="SSF51445">
    <property type="entry name" value="(Trans)glycosidases"/>
    <property type="match status" value="1"/>
</dbReference>
<evidence type="ECO:0000256" key="4">
    <source>
        <dbReference type="PROSITE-ProRule" id="PRU10055"/>
    </source>
</evidence>
<dbReference type="AlphaFoldDB" id="A0A0R1PEU6"/>
<dbReference type="PANTHER" id="PTHR10353">
    <property type="entry name" value="GLYCOSYL HYDROLASE"/>
    <property type="match status" value="1"/>
</dbReference>
<dbReference type="EMBL" id="AZES01000082">
    <property type="protein sequence ID" value="KRL30687.1"/>
    <property type="molecule type" value="Genomic_DNA"/>
</dbReference>
<organism evidence="7 8">
    <name type="scientific">Companilactobacillus paralimentarius DSM 13238 = JCM 10415</name>
    <dbReference type="NCBI Taxonomy" id="1122151"/>
    <lineage>
        <taxon>Bacteria</taxon>
        <taxon>Bacillati</taxon>
        <taxon>Bacillota</taxon>
        <taxon>Bacilli</taxon>
        <taxon>Lactobacillales</taxon>
        <taxon>Lactobacillaceae</taxon>
        <taxon>Companilactobacillus</taxon>
    </lineage>
</organism>
<dbReference type="Proteomes" id="UP000051908">
    <property type="component" value="Unassembled WGS sequence"/>
</dbReference>
<dbReference type="GO" id="GO:0005829">
    <property type="term" value="C:cytosol"/>
    <property type="evidence" value="ECO:0007669"/>
    <property type="project" value="TreeGrafter"/>
</dbReference>
<dbReference type="GO" id="GO:0008422">
    <property type="term" value="F:beta-glucosidase activity"/>
    <property type="evidence" value="ECO:0007669"/>
    <property type="project" value="TreeGrafter"/>
</dbReference>
<dbReference type="InterPro" id="IPR017853">
    <property type="entry name" value="GH"/>
</dbReference>
<dbReference type="PROSITE" id="PS00653">
    <property type="entry name" value="GLYCOSYL_HYDROL_F1_2"/>
    <property type="match status" value="1"/>
</dbReference>
<sequence length="481" mass="55477">MTMKFPEHFLWGAASAAYQVEGAYKNDGKGPSIWDEFSKIPGKTKHNTNGQIAVDFYHHYKEDIALMAEMGLKAYRFSVSWSRILPDGEGKVNQEGLAFYEKVIDELQKNQIEPILTLYHWDLPEALQIKYGGWESRHTIDAFLKYCRVLFDNFGNKVRYWITFNEQNVFTSLGYRWASHPPNVSNPKRMFQANHIVNLANARAIQLFHQMVPQGKIGPSFGYGEVYPLTSSPADVLAAVDANQFNNDWWLDVYCRGEYPEKIMCLLKQMHIAPDVTIEDKKTLQAGKPDFLGINYYHGGTVKAPDTEKSTIEKNFDKIDPYLMAGDVQEDTPESRLFQSVENPYLDKTDWGWEIDPIGFRIALRQVYEKYRLPLIITENGLGAFDKLKDDQVDDQYRIDYLNEHLVQVGKAISDGVPVFGFCAWSFTDLLSWLNGYDKRYGFVYIDRNDYSPKSLLRIKKKSFNWYQGIIETNGGKLEVK</sequence>
<protein>
    <submittedName>
        <fullName evidence="7">Beta-glucosidase</fullName>
    </submittedName>
</protein>
<keyword evidence="3 6" id="KW-0326">Glycosidase</keyword>
<dbReference type="Pfam" id="PF00232">
    <property type="entry name" value="Glyco_hydro_1"/>
    <property type="match status" value="1"/>
</dbReference>
<dbReference type="FunFam" id="3.20.20.80:FF:000004">
    <property type="entry name" value="Beta-glucosidase 6-phospho-beta-glucosidase"/>
    <property type="match status" value="1"/>
</dbReference>
<dbReference type="Gene3D" id="3.20.20.80">
    <property type="entry name" value="Glycosidases"/>
    <property type="match status" value="1"/>
</dbReference>
<proteinExistence type="inferred from homology"/>
<comment type="similarity">
    <text evidence="1 5">Belongs to the glycosyl hydrolase 1 family.</text>
</comment>
<evidence type="ECO:0000256" key="3">
    <source>
        <dbReference type="ARBA" id="ARBA00023295"/>
    </source>
</evidence>
<dbReference type="OrthoDB" id="1688691at2"/>
<evidence type="ECO:0000256" key="5">
    <source>
        <dbReference type="RuleBase" id="RU003690"/>
    </source>
</evidence>
<dbReference type="InterPro" id="IPR033132">
    <property type="entry name" value="GH_1_N_CS"/>
</dbReference>
<evidence type="ECO:0000256" key="2">
    <source>
        <dbReference type="ARBA" id="ARBA00022801"/>
    </source>
</evidence>
<dbReference type="InterPro" id="IPR018120">
    <property type="entry name" value="Glyco_hydro_1_AS"/>
</dbReference>